<dbReference type="FunFam" id="3.40.1440.10:FF:000001">
    <property type="entry name" value="UvrABC system protein C"/>
    <property type="match status" value="1"/>
</dbReference>
<reference evidence="11 12" key="1">
    <citation type="submission" date="2016-10" db="EMBL/GenBank/DDBJ databases">
        <authorList>
            <person name="de Groot N.N."/>
        </authorList>
    </citation>
    <scope>NUCLEOTIDE SEQUENCE [LARGE SCALE GENOMIC DNA]</scope>
    <source>
        <strain evidence="11 12">DSM 21035</strain>
    </source>
</reference>
<dbReference type="GO" id="GO:0003677">
    <property type="term" value="F:DNA binding"/>
    <property type="evidence" value="ECO:0007669"/>
    <property type="project" value="UniProtKB-UniRule"/>
</dbReference>
<evidence type="ECO:0000256" key="3">
    <source>
        <dbReference type="ARBA" id="ARBA00022769"/>
    </source>
</evidence>
<dbReference type="PROSITE" id="PS50151">
    <property type="entry name" value="UVR"/>
    <property type="match status" value="1"/>
</dbReference>
<dbReference type="GO" id="GO:0009380">
    <property type="term" value="C:excinuclease repair complex"/>
    <property type="evidence" value="ECO:0007669"/>
    <property type="project" value="InterPro"/>
</dbReference>
<dbReference type="PANTHER" id="PTHR30562:SF1">
    <property type="entry name" value="UVRABC SYSTEM PROTEIN C"/>
    <property type="match status" value="1"/>
</dbReference>
<name>A0A1H9BN19_9FLAO</name>
<dbReference type="OrthoDB" id="9804933at2"/>
<dbReference type="GO" id="GO:0009432">
    <property type="term" value="P:SOS response"/>
    <property type="evidence" value="ECO:0007669"/>
    <property type="project" value="UniProtKB-UniRule"/>
</dbReference>
<dbReference type="InterPro" id="IPR047296">
    <property type="entry name" value="GIY-YIG_UvrC_Cho"/>
</dbReference>
<feature type="domain" description="UVR" evidence="8">
    <location>
        <begin position="207"/>
        <end position="242"/>
    </location>
</feature>
<dbReference type="NCBIfam" id="TIGR00194">
    <property type="entry name" value="uvrC"/>
    <property type="match status" value="1"/>
</dbReference>
<dbReference type="GO" id="GO:0006289">
    <property type="term" value="P:nucleotide-excision repair"/>
    <property type="evidence" value="ECO:0007669"/>
    <property type="project" value="UniProtKB-UniRule"/>
</dbReference>
<dbReference type="Gene3D" id="1.10.150.20">
    <property type="entry name" value="5' to 3' exonuclease, C-terminal subdomain"/>
    <property type="match status" value="1"/>
</dbReference>
<dbReference type="InterPro" id="IPR001162">
    <property type="entry name" value="UvrC_RNase_H_dom"/>
</dbReference>
<proteinExistence type="inferred from homology"/>
<dbReference type="Pfam" id="PF08459">
    <property type="entry name" value="UvrC_RNaseH_dom"/>
    <property type="match status" value="1"/>
</dbReference>
<dbReference type="AlphaFoldDB" id="A0A1H9BN19"/>
<dbReference type="CDD" id="cd10434">
    <property type="entry name" value="GIY-YIG_UvrC_Cho"/>
    <property type="match status" value="1"/>
</dbReference>
<evidence type="ECO:0000256" key="6">
    <source>
        <dbReference type="ARBA" id="ARBA00023236"/>
    </source>
</evidence>
<evidence type="ECO:0000256" key="4">
    <source>
        <dbReference type="ARBA" id="ARBA00022881"/>
    </source>
</evidence>
<keyword evidence="2 7" id="KW-0227">DNA damage</keyword>
<dbReference type="InterPro" id="IPR004791">
    <property type="entry name" value="UvrC"/>
</dbReference>
<accession>A0A1H9BN19</accession>
<evidence type="ECO:0000256" key="5">
    <source>
        <dbReference type="ARBA" id="ARBA00023204"/>
    </source>
</evidence>
<dbReference type="InterPro" id="IPR001943">
    <property type="entry name" value="UVR_dom"/>
</dbReference>
<dbReference type="Gene3D" id="3.30.420.340">
    <property type="entry name" value="UvrC, RNAse H endonuclease domain"/>
    <property type="match status" value="1"/>
</dbReference>
<feature type="domain" description="UvrC family homology region profile" evidence="10">
    <location>
        <begin position="269"/>
        <end position="476"/>
    </location>
</feature>
<dbReference type="PROSITE" id="PS50165">
    <property type="entry name" value="UVRC"/>
    <property type="match status" value="1"/>
</dbReference>
<dbReference type="GO" id="GO:0009381">
    <property type="term" value="F:excinuclease ABC activity"/>
    <property type="evidence" value="ECO:0007669"/>
    <property type="project" value="UniProtKB-UniRule"/>
</dbReference>
<dbReference type="PROSITE" id="PS50164">
    <property type="entry name" value="GIY_YIG"/>
    <property type="match status" value="1"/>
</dbReference>
<comment type="subunit">
    <text evidence="7">Interacts with UvrB in an incision complex.</text>
</comment>
<dbReference type="GO" id="GO:0005737">
    <property type="term" value="C:cytoplasm"/>
    <property type="evidence" value="ECO:0007669"/>
    <property type="project" value="UniProtKB-SubCell"/>
</dbReference>
<comment type="function">
    <text evidence="7">The UvrABC repair system catalyzes the recognition and processing of DNA lesions. UvrC both incises the 5' and 3' sides of the lesion. The N-terminal half is responsible for the 3' incision and the C-terminal half is responsible for the 5' incision.</text>
</comment>
<dbReference type="PANTHER" id="PTHR30562">
    <property type="entry name" value="UVRC/OXIDOREDUCTASE"/>
    <property type="match status" value="1"/>
</dbReference>
<dbReference type="EMBL" id="FOFN01000001">
    <property type="protein sequence ID" value="SEP90151.1"/>
    <property type="molecule type" value="Genomic_DNA"/>
</dbReference>
<keyword evidence="1 7" id="KW-0963">Cytoplasm</keyword>
<evidence type="ECO:0000259" key="9">
    <source>
        <dbReference type="PROSITE" id="PS50164"/>
    </source>
</evidence>
<comment type="similarity">
    <text evidence="7">Belongs to the UvrC family.</text>
</comment>
<dbReference type="Pfam" id="PF02151">
    <property type="entry name" value="UVR"/>
    <property type="match status" value="1"/>
</dbReference>
<dbReference type="Pfam" id="PF14520">
    <property type="entry name" value="HHH_5"/>
    <property type="match status" value="1"/>
</dbReference>
<dbReference type="InterPro" id="IPR050066">
    <property type="entry name" value="UvrABC_protein_C"/>
</dbReference>
<sequence length="597" mass="69217">MDTPNLEIQLKTLPNQPGVYQYYDKDDTLIYVGKAKNLKKRVSSYFTKNHEYGKTRVLVKKIVKIKHIVVETETDALLLENNLIKKYQPRYNVMLKDDKSYPWICIKKERFPRVFPTRRVFKDGSEYFGPYTSMKTVRTLLDLIKGLYSLRTCNYNLSEEKVAAGKYKLCLEYHLGNCKGPCEGLETEEEYHANIKTIKEIIKGNFKDSLSQFRDQMKRCAENMQFEEAQKIKEKIEVLENYQAKSTIVNPKISNVDVFSITSDESYGYVNFLQLSYGSIIRSHTLEIKKKLDETDKELLELAITEIRQRFSSNSKEIYVPFKVDLGEAIKVTVPKLGDKKHIVDLSLRNAKYYRMERFKQMKIVDPDRHANRIMAQMKSDLRLNKEPRHIECFDNSNIQGTNPVAACVVFKNGKPSKKDYRHFNIKTVEGPDDFASMEEVVYRRYKRLLDEEQPLPQLIIIDGGKGQLSSALKSLDALGLRGKIAIIGIAKRLEELFYPNDPIPLYLDKKSETLKIIQQLRNEAHRFGIEHHRNRRSKNALNTELETIPGVGEKTVVELLKHFKSAKRVANAKLDELEAIVGVSRAEKVYNYYHGK</sequence>
<dbReference type="SUPFAM" id="SSF47781">
    <property type="entry name" value="RuvA domain 2-like"/>
    <property type="match status" value="1"/>
</dbReference>
<comment type="subcellular location">
    <subcellularLocation>
        <location evidence="7">Cytoplasm</location>
    </subcellularLocation>
</comment>
<keyword evidence="4 7" id="KW-0267">Excision nuclease</keyword>
<dbReference type="Pfam" id="PF22920">
    <property type="entry name" value="UvrC_RNaseH"/>
    <property type="match status" value="1"/>
</dbReference>
<dbReference type="SUPFAM" id="SSF46600">
    <property type="entry name" value="C-terminal UvrC-binding domain of UvrB"/>
    <property type="match status" value="1"/>
</dbReference>
<dbReference type="HAMAP" id="MF_00203">
    <property type="entry name" value="UvrC"/>
    <property type="match status" value="1"/>
</dbReference>
<evidence type="ECO:0000256" key="1">
    <source>
        <dbReference type="ARBA" id="ARBA00022490"/>
    </source>
</evidence>
<dbReference type="InterPro" id="IPR036876">
    <property type="entry name" value="UVR_dom_sf"/>
</dbReference>
<dbReference type="RefSeq" id="WP_092575204.1">
    <property type="nucleotide sequence ID" value="NZ_FOFN01000001.1"/>
</dbReference>
<evidence type="ECO:0000259" key="10">
    <source>
        <dbReference type="PROSITE" id="PS50165"/>
    </source>
</evidence>
<keyword evidence="3 7" id="KW-0228">DNA excision</keyword>
<dbReference type="STRING" id="419940.SAMN05421824_0638"/>
<dbReference type="Pfam" id="PF01541">
    <property type="entry name" value="GIY-YIG"/>
    <property type="match status" value="1"/>
</dbReference>
<keyword evidence="12" id="KW-1185">Reference proteome</keyword>
<evidence type="ECO:0000313" key="12">
    <source>
        <dbReference type="Proteomes" id="UP000198999"/>
    </source>
</evidence>
<evidence type="ECO:0000256" key="2">
    <source>
        <dbReference type="ARBA" id="ARBA00022763"/>
    </source>
</evidence>
<dbReference type="SMART" id="SM00465">
    <property type="entry name" value="GIYc"/>
    <property type="match status" value="1"/>
</dbReference>
<dbReference type="InterPro" id="IPR000305">
    <property type="entry name" value="GIY-YIG_endonuc"/>
</dbReference>
<dbReference type="InterPro" id="IPR035901">
    <property type="entry name" value="GIY-YIG_endonuc_sf"/>
</dbReference>
<gene>
    <name evidence="7" type="primary">uvrC</name>
    <name evidence="11" type="ORF">SAMN05421824_0638</name>
</gene>
<dbReference type="Proteomes" id="UP000198999">
    <property type="component" value="Unassembled WGS sequence"/>
</dbReference>
<evidence type="ECO:0000259" key="8">
    <source>
        <dbReference type="PROSITE" id="PS50151"/>
    </source>
</evidence>
<organism evidence="11 12">
    <name type="scientific">Hyunsoonleella jejuensis</name>
    <dbReference type="NCBI Taxonomy" id="419940"/>
    <lineage>
        <taxon>Bacteria</taxon>
        <taxon>Pseudomonadati</taxon>
        <taxon>Bacteroidota</taxon>
        <taxon>Flavobacteriia</taxon>
        <taxon>Flavobacteriales</taxon>
        <taxon>Flavobacteriaceae</taxon>
    </lineage>
</organism>
<dbReference type="SUPFAM" id="SSF82771">
    <property type="entry name" value="GIY-YIG endonuclease"/>
    <property type="match status" value="1"/>
</dbReference>
<protein>
    <recommendedName>
        <fullName evidence="7">UvrABC system protein C</fullName>
        <shortName evidence="7">Protein UvrC</shortName>
    </recommendedName>
    <alternativeName>
        <fullName evidence="7">Excinuclease ABC subunit C</fullName>
    </alternativeName>
</protein>
<evidence type="ECO:0000313" key="11">
    <source>
        <dbReference type="EMBL" id="SEP90151.1"/>
    </source>
</evidence>
<keyword evidence="5 7" id="KW-0234">DNA repair</keyword>
<dbReference type="Gene3D" id="3.40.1440.10">
    <property type="entry name" value="GIY-YIG endonuclease"/>
    <property type="match status" value="1"/>
</dbReference>
<feature type="domain" description="GIY-YIG" evidence="9">
    <location>
        <begin position="15"/>
        <end position="93"/>
    </location>
</feature>
<dbReference type="InterPro" id="IPR010994">
    <property type="entry name" value="RuvA_2-like"/>
</dbReference>
<keyword evidence="6 7" id="KW-0742">SOS response</keyword>
<dbReference type="InterPro" id="IPR038476">
    <property type="entry name" value="UvrC_RNase_H_dom_sf"/>
</dbReference>
<evidence type="ECO:0000256" key="7">
    <source>
        <dbReference type="HAMAP-Rule" id="MF_00203"/>
    </source>
</evidence>